<name>A0AAW4W2Q6_9FIRM</name>
<comment type="caution">
    <text evidence="2">The sequence shown here is derived from an EMBL/GenBank/DDBJ whole genome shotgun (WGS) entry which is preliminary data.</text>
</comment>
<organism evidence="2 3">
    <name type="scientific">Agathobaculum butyriciproducens</name>
    <dbReference type="NCBI Taxonomy" id="1628085"/>
    <lineage>
        <taxon>Bacteria</taxon>
        <taxon>Bacillati</taxon>
        <taxon>Bacillota</taxon>
        <taxon>Clostridia</taxon>
        <taxon>Eubacteriales</taxon>
        <taxon>Butyricicoccaceae</taxon>
        <taxon>Agathobaculum</taxon>
    </lineage>
</organism>
<proteinExistence type="predicted"/>
<keyword evidence="3" id="KW-1185">Reference proteome</keyword>
<reference evidence="2 3" key="1">
    <citation type="submission" date="2021-10" db="EMBL/GenBank/DDBJ databases">
        <title>Anaerobic single-cell dispensing facilitates the cultivation of human gut bacteria.</title>
        <authorList>
            <person name="Afrizal A."/>
        </authorList>
    </citation>
    <scope>NUCLEOTIDE SEQUENCE [LARGE SCALE GENOMIC DNA]</scope>
    <source>
        <strain evidence="2 3">CLA-AA-H270</strain>
    </source>
</reference>
<evidence type="ECO:0000313" key="2">
    <source>
        <dbReference type="EMBL" id="MCC2177526.1"/>
    </source>
</evidence>
<gene>
    <name evidence="2" type="ORF">LKD22_10390</name>
</gene>
<dbReference type="AlphaFoldDB" id="A0AAW4W2Q6"/>
<dbReference type="EMBL" id="JAJEPX010000037">
    <property type="protein sequence ID" value="MCC2177526.1"/>
    <property type="molecule type" value="Genomic_DNA"/>
</dbReference>
<accession>A0AAW4W2Q6</accession>
<protein>
    <submittedName>
        <fullName evidence="2">Uncharacterized protein</fullName>
    </submittedName>
</protein>
<sequence length="98" mass="11126">MTLMNHIKHYNRWADPPHSSRKAHHVNDPSTINFFVSLPHRQTDLLPDVPPALSSEAAVTDAPMELMEDQPLLTSPAEADIIEPEWVDTTNDEMKEDK</sequence>
<evidence type="ECO:0000313" key="3">
    <source>
        <dbReference type="Proteomes" id="UP001298753"/>
    </source>
</evidence>
<dbReference type="GeneID" id="98661197"/>
<dbReference type="RefSeq" id="WP_227601044.1">
    <property type="nucleotide sequence ID" value="NZ_JAJEPX010000037.1"/>
</dbReference>
<evidence type="ECO:0000256" key="1">
    <source>
        <dbReference type="SAM" id="MobiDB-lite"/>
    </source>
</evidence>
<feature type="region of interest" description="Disordered" evidence="1">
    <location>
        <begin position="73"/>
        <end position="98"/>
    </location>
</feature>
<dbReference type="Proteomes" id="UP001298753">
    <property type="component" value="Unassembled WGS sequence"/>
</dbReference>